<reference evidence="2" key="1">
    <citation type="journal article" date="2020" name="mSystems">
        <title>Genome- and Community-Level Interaction Insights into Carbon Utilization and Element Cycling Functions of Hydrothermarchaeota in Hydrothermal Sediment.</title>
        <authorList>
            <person name="Zhou Z."/>
            <person name="Liu Y."/>
            <person name="Xu W."/>
            <person name="Pan J."/>
            <person name="Luo Z.H."/>
            <person name="Li M."/>
        </authorList>
    </citation>
    <scope>NUCLEOTIDE SEQUENCE [LARGE SCALE GENOMIC DNA]</scope>
    <source>
        <strain evidence="2">HyVt-345</strain>
    </source>
</reference>
<feature type="signal peptide" evidence="1">
    <location>
        <begin position="1"/>
        <end position="19"/>
    </location>
</feature>
<dbReference type="AlphaFoldDB" id="A0A831VTX9"/>
<proteinExistence type="predicted"/>
<comment type="caution">
    <text evidence="2">The sequence shown here is derived from an EMBL/GenBank/DDBJ whole genome shotgun (WGS) entry which is preliminary data.</text>
</comment>
<organism evidence="2">
    <name type="scientific">Pricia antarctica</name>
    <dbReference type="NCBI Taxonomy" id="641691"/>
    <lineage>
        <taxon>Bacteria</taxon>
        <taxon>Pseudomonadati</taxon>
        <taxon>Bacteroidota</taxon>
        <taxon>Flavobacteriia</taxon>
        <taxon>Flavobacteriales</taxon>
        <taxon>Flavobacteriaceae</taxon>
        <taxon>Pricia</taxon>
    </lineage>
</organism>
<evidence type="ECO:0000256" key="1">
    <source>
        <dbReference type="SAM" id="SignalP"/>
    </source>
</evidence>
<dbReference type="Proteomes" id="UP000886191">
    <property type="component" value="Unassembled WGS sequence"/>
</dbReference>
<feature type="chain" id="PRO_5032496015" evidence="1">
    <location>
        <begin position="20"/>
        <end position="127"/>
    </location>
</feature>
<keyword evidence="1" id="KW-0732">Signal</keyword>
<dbReference type="EMBL" id="DRGL01000084">
    <property type="protein sequence ID" value="HEA23717.1"/>
    <property type="molecule type" value="Genomic_DNA"/>
</dbReference>
<evidence type="ECO:0000313" key="2">
    <source>
        <dbReference type="EMBL" id="HEA23717.1"/>
    </source>
</evidence>
<name>A0A831VTX9_9FLAO</name>
<protein>
    <submittedName>
        <fullName evidence="2">Uncharacterized protein</fullName>
    </submittedName>
</protein>
<sequence length="127" mass="13898">MKFLLVLFSILFLASQSRVSLVFGNNVPVSKVAGSQNIDSYGCCKNANAKTTCCEESEPYNDNDNCDDGLGGKTCHCPTISVVSVGYPELEIQNNRLIISSKSNGWVFEQQLPASVYFPIWSPPKLV</sequence>
<gene>
    <name evidence="2" type="ORF">ENH87_22775</name>
</gene>
<accession>A0A831VTX9</accession>